<proteinExistence type="predicted"/>
<evidence type="ECO:0000313" key="2">
    <source>
        <dbReference type="Proteomes" id="UP000799757"/>
    </source>
</evidence>
<keyword evidence="2" id="KW-1185">Reference proteome</keyword>
<dbReference type="Proteomes" id="UP000799757">
    <property type="component" value="Unassembled WGS sequence"/>
</dbReference>
<gene>
    <name evidence="1" type="ORF">K505DRAFT_420092</name>
</gene>
<dbReference type="OrthoDB" id="3724232at2759"/>
<reference evidence="1" key="1">
    <citation type="journal article" date="2020" name="Stud. Mycol.">
        <title>101 Dothideomycetes genomes: a test case for predicting lifestyles and emergence of pathogens.</title>
        <authorList>
            <person name="Haridas S."/>
            <person name="Albert R."/>
            <person name="Binder M."/>
            <person name="Bloem J."/>
            <person name="Labutti K."/>
            <person name="Salamov A."/>
            <person name="Andreopoulos B."/>
            <person name="Baker S."/>
            <person name="Barry K."/>
            <person name="Bills G."/>
            <person name="Bluhm B."/>
            <person name="Cannon C."/>
            <person name="Castanera R."/>
            <person name="Culley D."/>
            <person name="Daum C."/>
            <person name="Ezra D."/>
            <person name="Gonzalez J."/>
            <person name="Henrissat B."/>
            <person name="Kuo A."/>
            <person name="Liang C."/>
            <person name="Lipzen A."/>
            <person name="Lutzoni F."/>
            <person name="Magnuson J."/>
            <person name="Mondo S."/>
            <person name="Nolan M."/>
            <person name="Ohm R."/>
            <person name="Pangilinan J."/>
            <person name="Park H.-J."/>
            <person name="Ramirez L."/>
            <person name="Alfaro M."/>
            <person name="Sun H."/>
            <person name="Tritt A."/>
            <person name="Yoshinaga Y."/>
            <person name="Zwiers L.-H."/>
            <person name="Turgeon B."/>
            <person name="Goodwin S."/>
            <person name="Spatafora J."/>
            <person name="Crous P."/>
            <person name="Grigoriev I."/>
        </authorList>
    </citation>
    <scope>NUCLEOTIDE SEQUENCE</scope>
    <source>
        <strain evidence="1">CBS 109.77</strain>
    </source>
</reference>
<organism evidence="1 2">
    <name type="scientific">Melanomma pulvis-pyrius CBS 109.77</name>
    <dbReference type="NCBI Taxonomy" id="1314802"/>
    <lineage>
        <taxon>Eukaryota</taxon>
        <taxon>Fungi</taxon>
        <taxon>Dikarya</taxon>
        <taxon>Ascomycota</taxon>
        <taxon>Pezizomycotina</taxon>
        <taxon>Dothideomycetes</taxon>
        <taxon>Pleosporomycetidae</taxon>
        <taxon>Pleosporales</taxon>
        <taxon>Melanommataceae</taxon>
        <taxon>Melanomma</taxon>
    </lineage>
</organism>
<accession>A0A6A6X134</accession>
<name>A0A6A6X134_9PLEO</name>
<dbReference type="AlphaFoldDB" id="A0A6A6X134"/>
<sequence>MSPISTLFTSLLSLSPRAIKPYVVFSAEENAMCRTYADSQSDVAYGFAANDKVNVTCWTTTSMPGDPKGLAQGMDTGSYIWAWASIPDSYALGFSAKHWGVENTDTGGKAKGKGCWIHEDHLKNGNSIDLPKQVQSCGTASRHQVGLLKSQTAPFQCRNCTDLSQSLCQTTYNTTSYGWVDIGCWAKGTKTSLLPTDGMDYQRGSAPDASADDEGENIKRCTPWSSKKFGSVVKRMELFLNCRRSCDLLHWKCNAPKSERVMSAMFGYIPLKPTPSY</sequence>
<protein>
    <submittedName>
        <fullName evidence="1">Uncharacterized protein</fullName>
    </submittedName>
</protein>
<evidence type="ECO:0000313" key="1">
    <source>
        <dbReference type="EMBL" id="KAF2790042.1"/>
    </source>
</evidence>
<dbReference type="EMBL" id="MU002097">
    <property type="protein sequence ID" value="KAF2790042.1"/>
    <property type="molecule type" value="Genomic_DNA"/>
</dbReference>